<sequence>MNKMITPFFQNNSKAVMITNRYMKNNDKKIYHLVDNFKMTSHGYTDCLRVHVCGILKWCKSEAMKCLSKEKSKPQEENIQQKNFKFKPKNKKFKIFQQKTSNFD</sequence>
<keyword evidence="2" id="KW-1185">Reference proteome</keyword>
<proteinExistence type="predicted"/>
<organism evidence="1 2">
    <name type="scientific">Reticulomyxa filosa</name>
    <dbReference type="NCBI Taxonomy" id="46433"/>
    <lineage>
        <taxon>Eukaryota</taxon>
        <taxon>Sar</taxon>
        <taxon>Rhizaria</taxon>
        <taxon>Retaria</taxon>
        <taxon>Foraminifera</taxon>
        <taxon>Monothalamids</taxon>
        <taxon>Reticulomyxidae</taxon>
        <taxon>Reticulomyxa</taxon>
    </lineage>
</organism>
<reference evidence="1 2" key="1">
    <citation type="journal article" date="2013" name="Curr. Biol.">
        <title>The Genome of the Foraminiferan Reticulomyxa filosa.</title>
        <authorList>
            <person name="Glockner G."/>
            <person name="Hulsmann N."/>
            <person name="Schleicher M."/>
            <person name="Noegel A.A."/>
            <person name="Eichinger L."/>
            <person name="Gallinger C."/>
            <person name="Pawlowski J."/>
            <person name="Sierra R."/>
            <person name="Euteneuer U."/>
            <person name="Pillet L."/>
            <person name="Moustafa A."/>
            <person name="Platzer M."/>
            <person name="Groth M."/>
            <person name="Szafranski K."/>
            <person name="Schliwa M."/>
        </authorList>
    </citation>
    <scope>NUCLEOTIDE SEQUENCE [LARGE SCALE GENOMIC DNA]</scope>
</reference>
<comment type="caution">
    <text evidence="1">The sequence shown here is derived from an EMBL/GenBank/DDBJ whole genome shotgun (WGS) entry which is preliminary data.</text>
</comment>
<accession>X6LUT3</accession>
<gene>
    <name evidence="1" type="ORF">RFI_32246</name>
</gene>
<name>X6LUT3_RETFI</name>
<dbReference type="AlphaFoldDB" id="X6LUT3"/>
<dbReference type="Proteomes" id="UP000023152">
    <property type="component" value="Unassembled WGS sequence"/>
</dbReference>
<evidence type="ECO:0000313" key="2">
    <source>
        <dbReference type="Proteomes" id="UP000023152"/>
    </source>
</evidence>
<evidence type="ECO:0000313" key="1">
    <source>
        <dbReference type="EMBL" id="ETO05151.1"/>
    </source>
</evidence>
<dbReference type="EMBL" id="ASPP01028470">
    <property type="protein sequence ID" value="ETO05151.1"/>
    <property type="molecule type" value="Genomic_DNA"/>
</dbReference>
<protein>
    <submittedName>
        <fullName evidence="1">Uncharacterized protein</fullName>
    </submittedName>
</protein>